<dbReference type="Proteomes" id="UP000070433">
    <property type="component" value="Chromosome"/>
</dbReference>
<sequence>MSDTAVEALGPEPFRFTPQAGPSIEGPAFSRTFKLLATAIVFGMGGWMGVLWLSGKATGGAVSIFSWFLAALAMLACFWWWILRSRTRIDADGLHQSWVWQKHMAMRELAHVRLVRVRGLEWLVAPRLYARTLAGKLIVFYAADPALLREFERLAGELAAFHRR</sequence>
<evidence type="ECO:0000313" key="3">
    <source>
        <dbReference type="Proteomes" id="UP000070433"/>
    </source>
</evidence>
<name>A0A127JX42_9BURK</name>
<organism evidence="2 3">
    <name type="scientific">Ramlibacter tataouinensis</name>
    <dbReference type="NCBI Taxonomy" id="94132"/>
    <lineage>
        <taxon>Bacteria</taxon>
        <taxon>Pseudomonadati</taxon>
        <taxon>Pseudomonadota</taxon>
        <taxon>Betaproteobacteria</taxon>
        <taxon>Burkholderiales</taxon>
        <taxon>Comamonadaceae</taxon>
        <taxon>Ramlibacter</taxon>
    </lineage>
</organism>
<dbReference type="RefSeq" id="WP_061502322.1">
    <property type="nucleotide sequence ID" value="NZ_CP010951.1"/>
</dbReference>
<feature type="transmembrane region" description="Helical" evidence="1">
    <location>
        <begin position="61"/>
        <end position="82"/>
    </location>
</feature>
<keyword evidence="3" id="KW-1185">Reference proteome</keyword>
<dbReference type="EMBL" id="CP010951">
    <property type="protein sequence ID" value="AMO24481.1"/>
    <property type="molecule type" value="Genomic_DNA"/>
</dbReference>
<reference evidence="2 3" key="1">
    <citation type="journal article" date="2014" name="Int. J. Syst. Evol. Microbiol.">
        <title>Ramlibacter solisilvae sp. nov., isolated from forest soil, and emended description of the genus Ramlibacter.</title>
        <authorList>
            <person name="Lee H.J."/>
            <person name="Lee S.H."/>
            <person name="Lee S.S."/>
            <person name="Lee J.S."/>
            <person name="Kim Y."/>
            <person name="Kim S.C."/>
            <person name="Jeon C.O."/>
        </authorList>
    </citation>
    <scope>NUCLEOTIDE SEQUENCE [LARGE SCALE GENOMIC DNA]</scope>
    <source>
        <strain evidence="2 3">5-10</strain>
    </source>
</reference>
<evidence type="ECO:0000313" key="2">
    <source>
        <dbReference type="EMBL" id="AMO24481.1"/>
    </source>
</evidence>
<keyword evidence="1" id="KW-0472">Membrane</keyword>
<dbReference type="OrthoDB" id="8703931at2"/>
<protein>
    <submittedName>
        <fullName evidence="2">Uncharacterized protein</fullName>
    </submittedName>
</protein>
<keyword evidence="1" id="KW-1133">Transmembrane helix</keyword>
<proteinExistence type="predicted"/>
<gene>
    <name evidence="2" type="ORF">UC35_18610</name>
</gene>
<keyword evidence="1" id="KW-0812">Transmembrane</keyword>
<feature type="transmembrane region" description="Helical" evidence="1">
    <location>
        <begin position="35"/>
        <end position="55"/>
    </location>
</feature>
<dbReference type="AlphaFoldDB" id="A0A127JX42"/>
<accession>A0A127JX42</accession>
<evidence type="ECO:0000256" key="1">
    <source>
        <dbReference type="SAM" id="Phobius"/>
    </source>
</evidence>